<keyword evidence="3" id="KW-0472">Membrane</keyword>
<feature type="domain" description="Ig-like" evidence="4">
    <location>
        <begin position="99"/>
        <end position="185"/>
    </location>
</feature>
<dbReference type="PANTHER" id="PTHR13817">
    <property type="entry name" value="TITIN"/>
    <property type="match status" value="1"/>
</dbReference>
<keyword evidence="3" id="KW-0812">Transmembrane</keyword>
<dbReference type="InterPro" id="IPR050964">
    <property type="entry name" value="Striated_Muscle_Regulatory"/>
</dbReference>
<dbReference type="InterPro" id="IPR003598">
    <property type="entry name" value="Ig_sub2"/>
</dbReference>
<feature type="region of interest" description="Disordered" evidence="2">
    <location>
        <begin position="668"/>
        <end position="689"/>
    </location>
</feature>
<evidence type="ECO:0000256" key="1">
    <source>
        <dbReference type="ARBA" id="ARBA00022737"/>
    </source>
</evidence>
<organism evidence="6 7">
    <name type="scientific">Ditylenchus dipsaci</name>
    <dbReference type="NCBI Taxonomy" id="166011"/>
    <lineage>
        <taxon>Eukaryota</taxon>
        <taxon>Metazoa</taxon>
        <taxon>Ecdysozoa</taxon>
        <taxon>Nematoda</taxon>
        <taxon>Chromadorea</taxon>
        <taxon>Rhabditida</taxon>
        <taxon>Tylenchina</taxon>
        <taxon>Tylenchomorpha</taxon>
        <taxon>Sphaerularioidea</taxon>
        <taxon>Anguinidae</taxon>
        <taxon>Anguininae</taxon>
        <taxon>Ditylenchus</taxon>
    </lineage>
</organism>
<dbReference type="Pfam" id="PF13895">
    <property type="entry name" value="Ig_2"/>
    <property type="match status" value="1"/>
</dbReference>
<keyword evidence="1" id="KW-0677">Repeat</keyword>
<proteinExistence type="predicted"/>
<dbReference type="InterPro" id="IPR036179">
    <property type="entry name" value="Ig-like_dom_sf"/>
</dbReference>
<dbReference type="CDD" id="cd00063">
    <property type="entry name" value="FN3"/>
    <property type="match status" value="1"/>
</dbReference>
<dbReference type="InterPro" id="IPR007110">
    <property type="entry name" value="Ig-like_dom"/>
</dbReference>
<dbReference type="PROSITE" id="PS50835">
    <property type="entry name" value="IG_LIKE"/>
    <property type="match status" value="2"/>
</dbReference>
<evidence type="ECO:0000259" key="5">
    <source>
        <dbReference type="PROSITE" id="PS50853"/>
    </source>
</evidence>
<evidence type="ECO:0000256" key="3">
    <source>
        <dbReference type="SAM" id="Phobius"/>
    </source>
</evidence>
<keyword evidence="3" id="KW-1133">Transmembrane helix</keyword>
<keyword evidence="6" id="KW-1185">Reference proteome</keyword>
<protein>
    <submittedName>
        <fullName evidence="7">Nephrin</fullName>
    </submittedName>
</protein>
<dbReference type="SUPFAM" id="SSF49265">
    <property type="entry name" value="Fibronectin type III"/>
    <property type="match status" value="1"/>
</dbReference>
<reference evidence="7" key="1">
    <citation type="submission" date="2022-11" db="UniProtKB">
        <authorList>
            <consortium name="WormBaseParasite"/>
        </authorList>
    </citation>
    <scope>IDENTIFICATION</scope>
</reference>
<evidence type="ECO:0000313" key="6">
    <source>
        <dbReference type="Proteomes" id="UP000887574"/>
    </source>
</evidence>
<dbReference type="InterPro" id="IPR013151">
    <property type="entry name" value="Immunoglobulin_dom"/>
</dbReference>
<dbReference type="InterPro" id="IPR013783">
    <property type="entry name" value="Ig-like_fold"/>
</dbReference>
<dbReference type="SUPFAM" id="SSF48726">
    <property type="entry name" value="Immunoglobulin"/>
    <property type="match status" value="3"/>
</dbReference>
<dbReference type="SMART" id="SM00060">
    <property type="entry name" value="FN3"/>
    <property type="match status" value="1"/>
</dbReference>
<feature type="compositionally biased region" description="Polar residues" evidence="2">
    <location>
        <begin position="642"/>
        <end position="653"/>
    </location>
</feature>
<feature type="compositionally biased region" description="Low complexity" evidence="2">
    <location>
        <begin position="625"/>
        <end position="641"/>
    </location>
</feature>
<dbReference type="WBParaSite" id="jg18459">
    <property type="protein sequence ID" value="jg18459"/>
    <property type="gene ID" value="jg18459"/>
</dbReference>
<dbReference type="CDD" id="cd00096">
    <property type="entry name" value="Ig"/>
    <property type="match status" value="1"/>
</dbReference>
<dbReference type="Pfam" id="PF00041">
    <property type="entry name" value="fn3"/>
    <property type="match status" value="1"/>
</dbReference>
<dbReference type="InterPro" id="IPR003599">
    <property type="entry name" value="Ig_sub"/>
</dbReference>
<evidence type="ECO:0000256" key="2">
    <source>
        <dbReference type="SAM" id="MobiDB-lite"/>
    </source>
</evidence>
<dbReference type="AlphaFoldDB" id="A0A915DCH9"/>
<dbReference type="SMART" id="SM00409">
    <property type="entry name" value="IG"/>
    <property type="match status" value="3"/>
</dbReference>
<dbReference type="Proteomes" id="UP000887574">
    <property type="component" value="Unplaced"/>
</dbReference>
<feature type="region of interest" description="Disordered" evidence="2">
    <location>
        <begin position="622"/>
        <end position="654"/>
    </location>
</feature>
<sequence>MDKTIVRCIASHPQWNEVKASSFTLDVHYPPESYQHLCQPHWRKNGVGVERSIGSIYVRGPVIGGTVVSKDDSGIYSLKASNRIGTANVSISLTVEYAAHVTYLTSPVIAGVGEDVVLECEGDGYPLRQGMVKWFRGNSELKSIVQDQKRAVLRLNASHETGGAYTCVVDNGVGRPNYTTAYLLVRRAPVILPGFDRAAGPIGGKATLRCRAVAVPNAEFTWGIEGDGQMINHNTSKYKFFDTQLDHFTFQSTLTILNLEERDYLPRYRCRVNNKLGLVQSFISLGPPTAPDMPMELEVINVTDKTVSLSWRPGFDGGSDQFFELRYQAVSDSDYKSVNSSGSKIQLSDLKAEHTYRIQIRAINARGRVSEFSTPVLQFRTLDENLQGVYKVATENGSFTKSVMIIILAVLVILVVVNLCLLYCCRRSQRKKKLQEKTEIARTLNHSTDGSGRPIQIYGTMTGTPGANRRPDSNNTNKSELLNEPVSEDNQSVRTIIEVNPNGYMVQHDPNNDFYESNCIADYDMNHDFYSPINKSLLNNGATYAAVPYPEPPYGNGSNSLIYSDISHNNYAIESPSPHRHMMNLRNGGAYTLPMDQQGTFVGGANDYGVVMNGVTANGHYHPQSNSLNLGGNPVSNNNNNYESTLTRSQPPQLRSPRMMSTFVHQPQRSGAGSLMGVSVCDPNEGDLV</sequence>
<dbReference type="Gene3D" id="2.60.40.10">
    <property type="entry name" value="Immunoglobulins"/>
    <property type="match status" value="4"/>
</dbReference>
<feature type="transmembrane region" description="Helical" evidence="3">
    <location>
        <begin position="403"/>
        <end position="425"/>
    </location>
</feature>
<dbReference type="SMART" id="SM00408">
    <property type="entry name" value="IGc2"/>
    <property type="match status" value="2"/>
</dbReference>
<evidence type="ECO:0000259" key="4">
    <source>
        <dbReference type="PROSITE" id="PS50835"/>
    </source>
</evidence>
<feature type="domain" description="Fibronectin type-III" evidence="5">
    <location>
        <begin position="293"/>
        <end position="384"/>
    </location>
</feature>
<feature type="domain" description="Ig-like" evidence="4">
    <location>
        <begin position="189"/>
        <end position="284"/>
    </location>
</feature>
<accession>A0A915DCH9</accession>
<feature type="region of interest" description="Disordered" evidence="2">
    <location>
        <begin position="462"/>
        <end position="487"/>
    </location>
</feature>
<dbReference type="InterPro" id="IPR003961">
    <property type="entry name" value="FN3_dom"/>
</dbReference>
<dbReference type="PROSITE" id="PS50853">
    <property type="entry name" value="FN3"/>
    <property type="match status" value="1"/>
</dbReference>
<dbReference type="PANTHER" id="PTHR13817:SF73">
    <property type="entry name" value="FIBRONECTIN TYPE-III DOMAIN-CONTAINING PROTEIN"/>
    <property type="match status" value="1"/>
</dbReference>
<evidence type="ECO:0000313" key="7">
    <source>
        <dbReference type="WBParaSite" id="jg18459"/>
    </source>
</evidence>
<name>A0A915DCH9_9BILA</name>
<dbReference type="Pfam" id="PF00047">
    <property type="entry name" value="ig"/>
    <property type="match status" value="1"/>
</dbReference>
<dbReference type="InterPro" id="IPR036116">
    <property type="entry name" value="FN3_sf"/>
</dbReference>